<evidence type="ECO:0000256" key="6">
    <source>
        <dbReference type="ARBA" id="ARBA00022841"/>
    </source>
</evidence>
<dbReference type="UniPathway" id="UPA00286"/>
<evidence type="ECO:0000313" key="10">
    <source>
        <dbReference type="Proteomes" id="UP000323221"/>
    </source>
</evidence>
<keyword evidence="5" id="KW-0574">Periplasm</keyword>
<feature type="transmembrane region" description="Helical" evidence="7">
    <location>
        <begin position="27"/>
        <end position="47"/>
    </location>
</feature>
<feature type="domain" description="AlgX/AlgJ SGNH hydrolase-like" evidence="8">
    <location>
        <begin position="116"/>
        <end position="253"/>
    </location>
</feature>
<keyword evidence="4" id="KW-0732">Signal</keyword>
<sequence length="400" mass="42889">MTAEGGQGPRDLPEAKASWRHDHRWRLVPFVLLIALVVVATIAGMVWRSQQSPLGEGVIQPTAEPGAPLPAECAPDFAEPAVDPWAGEAAAASEAVWQEHVDGLGGYWVEGDDGHVLLGEPHWSNLSQAVGRTELSPEHVEAWDGYLSNMRADLAEQGRDLYVVVAPAKWQIVPEALPDWMEALRGPGHFAQLQEELPEVPWVDVRAAMAEEAATTPLYSPLNSHWTDYGASVAFAQLAECMREADASLAAMPELPIEGADVVLDRNEFAGVGLPREPGPDWTVPVWVEEPAPMTIVGPDGAEREADAATSTDMEGLPITTSTSAAPMEQHVLLVRDSTGSQIGPMFQTMFQETTQIRSSLEAPSGMPDVAAEAEAAGADVVVLVLTQRYLQIVPGVEGP</sequence>
<dbReference type="OrthoDB" id="9760774at2"/>
<organism evidence="9 10">
    <name type="scientific">Agrococcus sediminis</name>
    <dbReference type="NCBI Taxonomy" id="2599924"/>
    <lineage>
        <taxon>Bacteria</taxon>
        <taxon>Bacillati</taxon>
        <taxon>Actinomycetota</taxon>
        <taxon>Actinomycetes</taxon>
        <taxon>Micrococcales</taxon>
        <taxon>Microbacteriaceae</taxon>
        <taxon>Agrococcus</taxon>
    </lineage>
</organism>
<dbReference type="RefSeq" id="WP_146357797.1">
    <property type="nucleotide sequence ID" value="NZ_VOIR01000017.1"/>
</dbReference>
<keyword evidence="7" id="KW-0472">Membrane</keyword>
<evidence type="ECO:0000256" key="7">
    <source>
        <dbReference type="SAM" id="Phobius"/>
    </source>
</evidence>
<evidence type="ECO:0000256" key="3">
    <source>
        <dbReference type="ARBA" id="ARBA00022679"/>
    </source>
</evidence>
<dbReference type="GO" id="GO:0016740">
    <property type="term" value="F:transferase activity"/>
    <property type="evidence" value="ECO:0007669"/>
    <property type="project" value="UniProtKB-KW"/>
</dbReference>
<keyword evidence="7" id="KW-0812">Transmembrane</keyword>
<keyword evidence="6" id="KW-0016">Alginate biosynthesis</keyword>
<protein>
    <recommendedName>
        <fullName evidence="8">AlgX/AlgJ SGNH hydrolase-like domain-containing protein</fullName>
    </recommendedName>
</protein>
<comment type="caution">
    <text evidence="9">The sequence shown here is derived from an EMBL/GenBank/DDBJ whole genome shotgun (WGS) entry which is preliminary data.</text>
</comment>
<evidence type="ECO:0000256" key="5">
    <source>
        <dbReference type="ARBA" id="ARBA00022764"/>
    </source>
</evidence>
<dbReference type="EMBL" id="VOIR01000017">
    <property type="protein sequence ID" value="KAA6430847.1"/>
    <property type="molecule type" value="Genomic_DNA"/>
</dbReference>
<evidence type="ECO:0000256" key="4">
    <source>
        <dbReference type="ARBA" id="ARBA00022729"/>
    </source>
</evidence>
<evidence type="ECO:0000313" key="9">
    <source>
        <dbReference type="EMBL" id="KAA6430847.1"/>
    </source>
</evidence>
<dbReference type="GO" id="GO:0042121">
    <property type="term" value="P:alginic acid biosynthetic process"/>
    <property type="evidence" value="ECO:0007669"/>
    <property type="project" value="UniProtKB-UniPathway"/>
</dbReference>
<reference evidence="9 10" key="1">
    <citation type="submission" date="2019-08" db="EMBL/GenBank/DDBJ databases">
        <title>Agrococcus lahaulensis sp. nov., isolated from a cold desert of the Indian Himalayas.</title>
        <authorList>
            <person name="Qu J.H."/>
        </authorList>
    </citation>
    <scope>NUCLEOTIDE SEQUENCE [LARGE SCALE GENOMIC DNA]</scope>
    <source>
        <strain evidence="9 10">NS18</strain>
    </source>
</reference>
<gene>
    <name evidence="9" type="ORF">FQ330_11760</name>
</gene>
<dbReference type="AlphaFoldDB" id="A0A5M8Q4P1"/>
<evidence type="ECO:0000256" key="2">
    <source>
        <dbReference type="ARBA" id="ARBA00005182"/>
    </source>
</evidence>
<keyword evidence="7" id="KW-1133">Transmembrane helix</keyword>
<evidence type="ECO:0000256" key="1">
    <source>
        <dbReference type="ARBA" id="ARBA00004418"/>
    </source>
</evidence>
<comment type="pathway">
    <text evidence="2">Glycan biosynthesis; alginate biosynthesis.</text>
</comment>
<comment type="subcellular location">
    <subcellularLocation>
        <location evidence="1">Periplasm</location>
    </subcellularLocation>
</comment>
<proteinExistence type="predicted"/>
<dbReference type="Pfam" id="PF16822">
    <property type="entry name" value="ALGX"/>
    <property type="match status" value="1"/>
</dbReference>
<dbReference type="Proteomes" id="UP000323221">
    <property type="component" value="Unassembled WGS sequence"/>
</dbReference>
<accession>A0A5M8Q4P1</accession>
<dbReference type="GO" id="GO:0042597">
    <property type="term" value="C:periplasmic space"/>
    <property type="evidence" value="ECO:0007669"/>
    <property type="project" value="UniProtKB-SubCell"/>
</dbReference>
<evidence type="ECO:0000259" key="8">
    <source>
        <dbReference type="Pfam" id="PF16822"/>
    </source>
</evidence>
<keyword evidence="3" id="KW-0808">Transferase</keyword>
<dbReference type="InterPro" id="IPR031811">
    <property type="entry name" value="ALGX/ALGJ_SGNH-like"/>
</dbReference>
<name>A0A5M8Q4P1_9MICO</name>
<keyword evidence="10" id="KW-1185">Reference proteome</keyword>